<evidence type="ECO:0000313" key="7">
    <source>
        <dbReference type="EMBL" id="MBP2408446.1"/>
    </source>
</evidence>
<evidence type="ECO:0000259" key="6">
    <source>
        <dbReference type="PROSITE" id="PS50977"/>
    </source>
</evidence>
<evidence type="ECO:0000313" key="8">
    <source>
        <dbReference type="Proteomes" id="UP000698222"/>
    </source>
</evidence>
<dbReference type="InterPro" id="IPR050109">
    <property type="entry name" value="HTH-type_TetR-like_transc_reg"/>
</dbReference>
<dbReference type="EMBL" id="JAGIOC010000001">
    <property type="protein sequence ID" value="MBP2408446.1"/>
    <property type="molecule type" value="Genomic_DNA"/>
</dbReference>
<organism evidence="7 8">
    <name type="scientific">Brachybacterium fresconis</name>
    <dbReference type="NCBI Taxonomy" id="173363"/>
    <lineage>
        <taxon>Bacteria</taxon>
        <taxon>Bacillati</taxon>
        <taxon>Actinomycetota</taxon>
        <taxon>Actinomycetes</taxon>
        <taxon>Micrococcales</taxon>
        <taxon>Dermabacteraceae</taxon>
        <taxon>Brachybacterium</taxon>
    </lineage>
</organism>
<dbReference type="PANTHER" id="PTHR30055:SF234">
    <property type="entry name" value="HTH-TYPE TRANSCRIPTIONAL REGULATOR BETI"/>
    <property type="match status" value="1"/>
</dbReference>
<keyword evidence="3" id="KW-0804">Transcription</keyword>
<evidence type="ECO:0000256" key="1">
    <source>
        <dbReference type="ARBA" id="ARBA00023015"/>
    </source>
</evidence>
<protein>
    <submittedName>
        <fullName evidence="7">AcrR family transcriptional regulator</fullName>
    </submittedName>
</protein>
<dbReference type="Proteomes" id="UP000698222">
    <property type="component" value="Unassembled WGS sequence"/>
</dbReference>
<evidence type="ECO:0000256" key="2">
    <source>
        <dbReference type="ARBA" id="ARBA00023125"/>
    </source>
</evidence>
<name>A0ABS4YI22_9MICO</name>
<feature type="DNA-binding region" description="H-T-H motif" evidence="4">
    <location>
        <begin position="37"/>
        <end position="56"/>
    </location>
</feature>
<evidence type="ECO:0000256" key="3">
    <source>
        <dbReference type="ARBA" id="ARBA00023163"/>
    </source>
</evidence>
<dbReference type="InterPro" id="IPR036271">
    <property type="entry name" value="Tet_transcr_reg_TetR-rel_C_sf"/>
</dbReference>
<keyword evidence="1" id="KW-0805">Transcription regulation</keyword>
<dbReference type="PANTHER" id="PTHR30055">
    <property type="entry name" value="HTH-TYPE TRANSCRIPTIONAL REGULATOR RUTR"/>
    <property type="match status" value="1"/>
</dbReference>
<keyword evidence="2 4" id="KW-0238">DNA-binding</keyword>
<evidence type="ECO:0000256" key="4">
    <source>
        <dbReference type="PROSITE-ProRule" id="PRU00335"/>
    </source>
</evidence>
<evidence type="ECO:0000256" key="5">
    <source>
        <dbReference type="SAM" id="MobiDB-lite"/>
    </source>
</evidence>
<dbReference type="PROSITE" id="PS50977">
    <property type="entry name" value="HTH_TETR_2"/>
    <property type="match status" value="1"/>
</dbReference>
<comment type="caution">
    <text evidence="7">The sequence shown here is derived from an EMBL/GenBank/DDBJ whole genome shotgun (WGS) entry which is preliminary data.</text>
</comment>
<feature type="region of interest" description="Disordered" evidence="5">
    <location>
        <begin position="194"/>
        <end position="215"/>
    </location>
</feature>
<dbReference type="SUPFAM" id="SSF46689">
    <property type="entry name" value="Homeodomain-like"/>
    <property type="match status" value="1"/>
</dbReference>
<proteinExistence type="predicted"/>
<dbReference type="Pfam" id="PF00440">
    <property type="entry name" value="TetR_N"/>
    <property type="match status" value="1"/>
</dbReference>
<feature type="domain" description="HTH tetR-type" evidence="6">
    <location>
        <begin position="15"/>
        <end position="74"/>
    </location>
</feature>
<gene>
    <name evidence="7" type="ORF">JOF44_001349</name>
</gene>
<feature type="compositionally biased region" description="Polar residues" evidence="5">
    <location>
        <begin position="205"/>
        <end position="215"/>
    </location>
</feature>
<dbReference type="InterPro" id="IPR009057">
    <property type="entry name" value="Homeodomain-like_sf"/>
</dbReference>
<dbReference type="InterPro" id="IPR001647">
    <property type="entry name" value="HTH_TetR"/>
</dbReference>
<keyword evidence="8" id="KW-1185">Reference proteome</keyword>
<dbReference type="RefSeq" id="WP_342591692.1">
    <property type="nucleotide sequence ID" value="NZ_BAAAJV010000029.1"/>
</dbReference>
<accession>A0ABS4YI22</accession>
<sequence>MTSAEPSPALRVDARRNVDRIRAAAVEVFREQGLAAPLEEVAAAARVSKATIFNRFGGRIGVIDAVLDDLVAAELRDIVDDARSIAEIRERICSYVGAIRDLQYRLPAVNDVLLQEFPDSEQLMNLCHVAGAFHDELVTDGRAAGVLAPGFTPGDFQALTRDNALALKHGGRPARTDYDRRTVFVLGGICRAARPSAGPADGARSPSTSPTAGAG</sequence>
<dbReference type="SUPFAM" id="SSF48498">
    <property type="entry name" value="Tetracyclin repressor-like, C-terminal domain"/>
    <property type="match status" value="1"/>
</dbReference>
<dbReference type="Gene3D" id="1.10.357.10">
    <property type="entry name" value="Tetracycline Repressor, domain 2"/>
    <property type="match status" value="1"/>
</dbReference>
<reference evidence="7 8" key="1">
    <citation type="submission" date="2021-03" db="EMBL/GenBank/DDBJ databases">
        <title>Sequencing the genomes of 1000 actinobacteria strains.</title>
        <authorList>
            <person name="Klenk H.-P."/>
        </authorList>
    </citation>
    <scope>NUCLEOTIDE SEQUENCE [LARGE SCALE GENOMIC DNA]</scope>
    <source>
        <strain evidence="7 8">DSM 14564</strain>
    </source>
</reference>